<evidence type="ECO:0000256" key="6">
    <source>
        <dbReference type="SAM" id="Phobius"/>
    </source>
</evidence>
<evidence type="ECO:0000256" key="2">
    <source>
        <dbReference type="ARBA" id="ARBA00022692"/>
    </source>
</evidence>
<evidence type="ECO:0000313" key="8">
    <source>
        <dbReference type="EMBL" id="KAK1002306.1"/>
    </source>
</evidence>
<feature type="transmembrane region" description="Helical" evidence="6">
    <location>
        <begin position="403"/>
        <end position="422"/>
    </location>
</feature>
<comment type="subcellular location">
    <subcellularLocation>
        <location evidence="1">Membrane</location>
        <topology evidence="1">Multi-pass membrane protein</topology>
    </subcellularLocation>
</comment>
<feature type="transmembrane region" description="Helical" evidence="6">
    <location>
        <begin position="248"/>
        <end position="267"/>
    </location>
</feature>
<dbReference type="Gene3D" id="1.20.1250.20">
    <property type="entry name" value="MFS general substrate transporter like domains"/>
    <property type="match status" value="2"/>
</dbReference>
<proteinExistence type="predicted"/>
<feature type="compositionally biased region" description="Polar residues" evidence="5">
    <location>
        <begin position="48"/>
        <end position="72"/>
    </location>
</feature>
<evidence type="ECO:0000256" key="1">
    <source>
        <dbReference type="ARBA" id="ARBA00004141"/>
    </source>
</evidence>
<evidence type="ECO:0000259" key="7">
    <source>
        <dbReference type="PROSITE" id="PS50850"/>
    </source>
</evidence>
<dbReference type="FunFam" id="1.20.1250.20:FF:000286">
    <property type="entry name" value="MFS efflux transporter"/>
    <property type="match status" value="1"/>
</dbReference>
<dbReference type="InterPro" id="IPR036259">
    <property type="entry name" value="MFS_trans_sf"/>
</dbReference>
<dbReference type="InterPro" id="IPR020846">
    <property type="entry name" value="MFS_dom"/>
</dbReference>
<feature type="domain" description="Major facilitator superfamily (MFS) profile" evidence="7">
    <location>
        <begin position="120"/>
        <end position="518"/>
    </location>
</feature>
<dbReference type="Proteomes" id="UP001175353">
    <property type="component" value="Unassembled WGS sequence"/>
</dbReference>
<feature type="transmembrane region" description="Helical" evidence="6">
    <location>
        <begin position="338"/>
        <end position="361"/>
    </location>
</feature>
<dbReference type="Pfam" id="PF07690">
    <property type="entry name" value="MFS_1"/>
    <property type="match status" value="1"/>
</dbReference>
<organism evidence="8 9">
    <name type="scientific">Friedmanniomyces endolithicus</name>
    <dbReference type="NCBI Taxonomy" id="329885"/>
    <lineage>
        <taxon>Eukaryota</taxon>
        <taxon>Fungi</taxon>
        <taxon>Dikarya</taxon>
        <taxon>Ascomycota</taxon>
        <taxon>Pezizomycotina</taxon>
        <taxon>Dothideomycetes</taxon>
        <taxon>Dothideomycetidae</taxon>
        <taxon>Mycosphaerellales</taxon>
        <taxon>Teratosphaeriaceae</taxon>
        <taxon>Friedmanniomyces</taxon>
    </lineage>
</organism>
<keyword evidence="2 6" id="KW-0812">Transmembrane</keyword>
<keyword evidence="4 6" id="KW-0472">Membrane</keyword>
<dbReference type="PROSITE" id="PS50850">
    <property type="entry name" value="MFS"/>
    <property type="match status" value="1"/>
</dbReference>
<dbReference type="InterPro" id="IPR011701">
    <property type="entry name" value="MFS"/>
</dbReference>
<dbReference type="SUPFAM" id="SSF103473">
    <property type="entry name" value="MFS general substrate transporter"/>
    <property type="match status" value="1"/>
</dbReference>
<keyword evidence="3 6" id="KW-1133">Transmembrane helix</keyword>
<accession>A0AAN6QXW3</accession>
<feature type="region of interest" description="Disordered" evidence="5">
    <location>
        <begin position="1"/>
        <end position="101"/>
    </location>
</feature>
<evidence type="ECO:0000256" key="4">
    <source>
        <dbReference type="ARBA" id="ARBA00023136"/>
    </source>
</evidence>
<dbReference type="InterPro" id="IPR051788">
    <property type="entry name" value="MFS_Transporter"/>
</dbReference>
<dbReference type="GO" id="GO:0016020">
    <property type="term" value="C:membrane"/>
    <property type="evidence" value="ECO:0007669"/>
    <property type="project" value="UniProtKB-SubCell"/>
</dbReference>
<evidence type="ECO:0000313" key="9">
    <source>
        <dbReference type="Proteomes" id="UP001175353"/>
    </source>
</evidence>
<comment type="caution">
    <text evidence="8">The sequence shown here is derived from an EMBL/GenBank/DDBJ whole genome shotgun (WGS) entry which is preliminary data.</text>
</comment>
<reference evidence="8" key="1">
    <citation type="submission" date="2023-06" db="EMBL/GenBank/DDBJ databases">
        <title>Black Yeasts Isolated from many extreme environments.</title>
        <authorList>
            <person name="Coleine C."/>
            <person name="Stajich J.E."/>
            <person name="Selbmann L."/>
        </authorList>
    </citation>
    <scope>NUCLEOTIDE SEQUENCE</scope>
    <source>
        <strain evidence="8">CCFEE 5200</strain>
    </source>
</reference>
<protein>
    <recommendedName>
        <fullName evidence="7">Major facilitator superfamily (MFS) profile domain-containing protein</fullName>
    </recommendedName>
</protein>
<feature type="transmembrane region" description="Helical" evidence="6">
    <location>
        <begin position="373"/>
        <end position="391"/>
    </location>
</feature>
<dbReference type="PANTHER" id="PTHR23514:SF6">
    <property type="entry name" value="MAJOR FACILITATOR SUPERFAMILY (MFS) PROFILE DOMAIN-CONTAINING PROTEIN"/>
    <property type="match status" value="1"/>
</dbReference>
<feature type="transmembrane region" description="Helical" evidence="6">
    <location>
        <begin position="461"/>
        <end position="484"/>
    </location>
</feature>
<sequence>MASLTFAAGLQIESEKNGLTTPKKALTNSKSPTVAELDEIELPDYGYFNNTNNKRQRNSTDISPDGPTTPTPAVTGYHTPKTPGELEAVTPPTPHHHHHHHQHVASIVPSWSYPTMNKWRVLCACLIYLGNGMNDSAPGALIPYMEAYYHIGYAIVSLIWVSNAVGFILAAFCTEILAQRIGRARALMTSEVIMVSGFVITACAPPFPGVVVAYFLVGFGYALNLALNNVFCANLANSTVILGAAHGSYGIGGILGPIVATSLVSAGVLWSRFFVIMIGIRVVCFFFAGWSFWNYEKEGVSQFANSLQQLASRQAASDLGEPTKLQLLRRALKNKTTIIGALFIFAYQGAEVSESGWFISYLLEYRNGSPAKVGYVTSGFWAGITVGRFTLTHLAHRVGEKRFVYAMGAGVILFQILSWQIPDVIGDSVAVAILGLLLGPVYPCAATVFTKLLPGNLQTMAIGFISGAGSSGGAVVPFLTGLIAQASGTWVLHPICIGFYVIMLGCWTALPKIAKKKV</sequence>
<feature type="transmembrane region" description="Helical" evidence="6">
    <location>
        <begin position="186"/>
        <end position="207"/>
    </location>
</feature>
<dbReference type="AlphaFoldDB" id="A0AAN6QXW3"/>
<feature type="transmembrane region" description="Helical" evidence="6">
    <location>
        <begin position="428"/>
        <end position="449"/>
    </location>
</feature>
<dbReference type="EMBL" id="JAUJLE010000031">
    <property type="protein sequence ID" value="KAK1002306.1"/>
    <property type="molecule type" value="Genomic_DNA"/>
</dbReference>
<feature type="transmembrane region" description="Helical" evidence="6">
    <location>
        <begin position="151"/>
        <end position="174"/>
    </location>
</feature>
<dbReference type="FunFam" id="1.20.1250.20:FF:000308">
    <property type="entry name" value="MFS efflux transporter"/>
    <property type="match status" value="1"/>
</dbReference>
<evidence type="ECO:0000256" key="5">
    <source>
        <dbReference type="SAM" id="MobiDB-lite"/>
    </source>
</evidence>
<feature type="transmembrane region" description="Helical" evidence="6">
    <location>
        <begin position="273"/>
        <end position="293"/>
    </location>
</feature>
<feature type="transmembrane region" description="Helical" evidence="6">
    <location>
        <begin position="490"/>
        <end position="510"/>
    </location>
</feature>
<keyword evidence="9" id="KW-1185">Reference proteome</keyword>
<dbReference type="PANTHER" id="PTHR23514">
    <property type="entry name" value="BYPASS OF STOP CODON PROTEIN 6"/>
    <property type="match status" value="1"/>
</dbReference>
<gene>
    <name evidence="8" type="ORF">LTR91_004990</name>
</gene>
<feature type="transmembrane region" description="Helical" evidence="6">
    <location>
        <begin position="213"/>
        <end position="236"/>
    </location>
</feature>
<dbReference type="GO" id="GO:0022857">
    <property type="term" value="F:transmembrane transporter activity"/>
    <property type="evidence" value="ECO:0007669"/>
    <property type="project" value="InterPro"/>
</dbReference>
<evidence type="ECO:0000256" key="3">
    <source>
        <dbReference type="ARBA" id="ARBA00022989"/>
    </source>
</evidence>
<name>A0AAN6QXW3_9PEZI</name>